<name>A0ACC7NM75_9BURK</name>
<protein>
    <submittedName>
        <fullName evidence="1">Class I SAM-dependent methyltransferase</fullName>
    </submittedName>
</protein>
<evidence type="ECO:0000313" key="1">
    <source>
        <dbReference type="EMBL" id="MFM0108099.1"/>
    </source>
</evidence>
<accession>A0ACC7NM75</accession>
<keyword evidence="2" id="KW-1185">Reference proteome</keyword>
<evidence type="ECO:0000313" key="2">
    <source>
        <dbReference type="Proteomes" id="UP001629235"/>
    </source>
</evidence>
<keyword evidence="1" id="KW-0808">Transferase</keyword>
<sequence>MEQMMSNRLNTRLVKVLGATPAHRCMSFDPIWEAVAEHYFDAVPIYPLQLMAVLSRIEEGARILDVGCGPARQAEHLVKLRCSYVGIDMSESMLRIAVTQTSSDKVKFVRGDATLLPFLDNSFDWSMMLNNTLGIIPSWQRRQDAIAEMVRVSRNGVMFEVLYGDKPFEVESQLFRDKYGQTPPYKSARFTHNYFIEIGKNLELNTQINFVRDSTNYSHYFLATFTGRKSSA</sequence>
<keyword evidence="1" id="KW-0489">Methyltransferase</keyword>
<proteinExistence type="predicted"/>
<dbReference type="Proteomes" id="UP001629235">
    <property type="component" value="Unassembled WGS sequence"/>
</dbReference>
<gene>
    <name evidence="1" type="ORF">PQR01_32835</name>
</gene>
<organism evidence="1 2">
    <name type="scientific">Paraburkholderia rhynchosiae</name>
    <dbReference type="NCBI Taxonomy" id="487049"/>
    <lineage>
        <taxon>Bacteria</taxon>
        <taxon>Pseudomonadati</taxon>
        <taxon>Pseudomonadota</taxon>
        <taxon>Betaproteobacteria</taxon>
        <taxon>Burkholderiales</taxon>
        <taxon>Burkholderiaceae</taxon>
        <taxon>Paraburkholderia</taxon>
    </lineage>
</organism>
<reference evidence="1 2" key="1">
    <citation type="journal article" date="2024" name="Chem. Sci.">
        <title>Discovery of megapolipeptins by genome mining of a Burkholderiales bacteria collection.</title>
        <authorList>
            <person name="Paulo B.S."/>
            <person name="Recchia M.J.J."/>
            <person name="Lee S."/>
            <person name="Fergusson C.H."/>
            <person name="Romanowski S.B."/>
            <person name="Hernandez A."/>
            <person name="Krull N."/>
            <person name="Liu D.Y."/>
            <person name="Cavanagh H."/>
            <person name="Bos A."/>
            <person name="Gray C.A."/>
            <person name="Murphy B.T."/>
            <person name="Linington R.G."/>
            <person name="Eustaquio A.S."/>
        </authorList>
    </citation>
    <scope>NUCLEOTIDE SEQUENCE [LARGE SCALE GENOMIC DNA]</scope>
    <source>
        <strain evidence="1 2">RL18-126-BIB-B</strain>
    </source>
</reference>
<comment type="caution">
    <text evidence="1">The sequence shown here is derived from an EMBL/GenBank/DDBJ whole genome shotgun (WGS) entry which is preliminary data.</text>
</comment>
<dbReference type="EMBL" id="JAQQDW010000103">
    <property type="protein sequence ID" value="MFM0108099.1"/>
    <property type="molecule type" value="Genomic_DNA"/>
</dbReference>